<feature type="transmembrane region" description="Helical" evidence="1">
    <location>
        <begin position="48"/>
        <end position="68"/>
    </location>
</feature>
<keyword evidence="1" id="KW-0812">Transmembrane</keyword>
<evidence type="ECO:0000256" key="1">
    <source>
        <dbReference type="SAM" id="Phobius"/>
    </source>
</evidence>
<proteinExistence type="predicted"/>
<comment type="caution">
    <text evidence="2">The sequence shown here is derived from an EMBL/GenBank/DDBJ whole genome shotgun (WGS) entry which is preliminary data.</text>
</comment>
<protein>
    <submittedName>
        <fullName evidence="2">Uncharacterized protein</fullName>
    </submittedName>
</protein>
<reference evidence="2 3" key="1">
    <citation type="submission" date="2020-08" db="EMBL/GenBank/DDBJ databases">
        <title>Genomic Encyclopedia of Type Strains, Phase III (KMG-III): the genomes of soil and plant-associated and newly described type strains.</title>
        <authorList>
            <person name="Whitman W."/>
        </authorList>
    </citation>
    <scope>NUCLEOTIDE SEQUENCE [LARGE SCALE GENOMIC DNA]</scope>
    <source>
        <strain evidence="2 3">CECT 3266</strain>
    </source>
</reference>
<keyword evidence="3" id="KW-1185">Reference proteome</keyword>
<keyword evidence="1" id="KW-1133">Transmembrane helix</keyword>
<dbReference type="Pfam" id="PF20064">
    <property type="entry name" value="DUF6463"/>
    <property type="match status" value="1"/>
</dbReference>
<evidence type="ECO:0000313" key="2">
    <source>
        <dbReference type="EMBL" id="MBB4895456.1"/>
    </source>
</evidence>
<dbReference type="AlphaFoldDB" id="A0A7W7LTG9"/>
<dbReference type="Proteomes" id="UP000556084">
    <property type="component" value="Unassembled WGS sequence"/>
</dbReference>
<dbReference type="RefSeq" id="WP_343069687.1">
    <property type="nucleotide sequence ID" value="NZ_JACHJH010000007.1"/>
</dbReference>
<keyword evidence="1" id="KW-0472">Membrane</keyword>
<organism evidence="2 3">
    <name type="scientific">Streptomyces olivoverticillatus</name>
    <dbReference type="NCBI Taxonomy" id="66427"/>
    <lineage>
        <taxon>Bacteria</taxon>
        <taxon>Bacillati</taxon>
        <taxon>Actinomycetota</taxon>
        <taxon>Actinomycetes</taxon>
        <taxon>Kitasatosporales</taxon>
        <taxon>Streptomycetaceae</taxon>
        <taxon>Streptomyces</taxon>
    </lineage>
</organism>
<accession>A0A7W7LTG9</accession>
<dbReference type="EMBL" id="JACHJH010000007">
    <property type="protein sequence ID" value="MBB4895456.1"/>
    <property type="molecule type" value="Genomic_DNA"/>
</dbReference>
<dbReference type="InterPro" id="IPR045590">
    <property type="entry name" value="DUF6463"/>
</dbReference>
<evidence type="ECO:0000313" key="3">
    <source>
        <dbReference type="Proteomes" id="UP000556084"/>
    </source>
</evidence>
<gene>
    <name evidence="2" type="ORF">FHS39_004534</name>
</gene>
<name>A0A7W7LTG9_9ACTN</name>
<sequence length="125" mass="13813">MIKWAGRLLAFIGAVHLLVGLLLSRTYFGDWLFFRLWGHWWEDTRAANAFWGSPAGFGLPLFVIGLLVTWMDRRGITPPVFLPWVVLPWTVVCTVSVEPSPAPLATAASVLLLVGVRRSARPAGS</sequence>